<dbReference type="Proteomes" id="UP000283841">
    <property type="component" value="Unassembled WGS sequence"/>
</dbReference>
<dbReference type="RefSeq" id="XP_028486666.1">
    <property type="nucleotide sequence ID" value="XM_028633456.1"/>
</dbReference>
<evidence type="ECO:0000256" key="1">
    <source>
        <dbReference type="ARBA" id="ARBA00022737"/>
    </source>
</evidence>
<feature type="domain" description="DUF7791" evidence="4">
    <location>
        <begin position="578"/>
        <end position="670"/>
    </location>
</feature>
<dbReference type="InterPro" id="IPR002110">
    <property type="entry name" value="Ankyrin_rpt"/>
</dbReference>
<dbReference type="EMBL" id="RCNU01000003">
    <property type="protein sequence ID" value="RWQ97021.1"/>
    <property type="molecule type" value="Genomic_DNA"/>
</dbReference>
<keyword evidence="6" id="KW-1185">Reference proteome</keyword>
<evidence type="ECO:0000313" key="6">
    <source>
        <dbReference type="Proteomes" id="UP000283841"/>
    </source>
</evidence>
<dbReference type="PROSITE" id="PS50088">
    <property type="entry name" value="ANK_REPEAT"/>
    <property type="match status" value="1"/>
</dbReference>
<dbReference type="Pfam" id="PF24883">
    <property type="entry name" value="NPHP3_N"/>
    <property type="match status" value="1"/>
</dbReference>
<feature type="domain" description="Nephrocystin 3-like N-terminal" evidence="3">
    <location>
        <begin position="279"/>
        <end position="451"/>
    </location>
</feature>
<dbReference type="Pfam" id="PF25053">
    <property type="entry name" value="DUF7791"/>
    <property type="match status" value="1"/>
</dbReference>
<dbReference type="PANTHER" id="PTHR10039:SF5">
    <property type="entry name" value="NACHT DOMAIN-CONTAINING PROTEIN"/>
    <property type="match status" value="1"/>
</dbReference>
<dbReference type="InterPro" id="IPR056693">
    <property type="entry name" value="DUF7791"/>
</dbReference>
<protein>
    <submittedName>
        <fullName evidence="5">Uncharacterized protein</fullName>
    </submittedName>
</protein>
<dbReference type="VEuPathDB" id="FungiDB:C8Q69DRAFT_518944"/>
<dbReference type="SUPFAM" id="SSF52540">
    <property type="entry name" value="P-loop containing nucleoside triphosphate hydrolases"/>
    <property type="match status" value="1"/>
</dbReference>
<dbReference type="PANTHER" id="PTHR10039">
    <property type="entry name" value="AMELOGENIN"/>
    <property type="match status" value="1"/>
</dbReference>
<comment type="caution">
    <text evidence="5">The sequence shown here is derived from an EMBL/GenBank/DDBJ whole genome shotgun (WGS) entry which is preliminary data.</text>
</comment>
<evidence type="ECO:0000313" key="5">
    <source>
        <dbReference type="EMBL" id="RWQ97021.1"/>
    </source>
</evidence>
<feature type="repeat" description="ANK" evidence="2">
    <location>
        <begin position="815"/>
        <end position="841"/>
    </location>
</feature>
<proteinExistence type="predicted"/>
<name>A0A443HZ64_BYSSP</name>
<dbReference type="InterPro" id="IPR056884">
    <property type="entry name" value="NPHP3-like_N"/>
</dbReference>
<dbReference type="AlphaFoldDB" id="A0A443HZ64"/>
<accession>A0A443HZ64</accession>
<dbReference type="GeneID" id="39602733"/>
<keyword evidence="2" id="KW-0040">ANK repeat</keyword>
<gene>
    <name evidence="5" type="ORF">C8Q69DRAFT_518944</name>
</gene>
<organism evidence="5 6">
    <name type="scientific">Byssochlamys spectabilis</name>
    <name type="common">Paecilomyces variotii</name>
    <dbReference type="NCBI Taxonomy" id="264951"/>
    <lineage>
        <taxon>Eukaryota</taxon>
        <taxon>Fungi</taxon>
        <taxon>Dikarya</taxon>
        <taxon>Ascomycota</taxon>
        <taxon>Pezizomycotina</taxon>
        <taxon>Eurotiomycetes</taxon>
        <taxon>Eurotiomycetidae</taxon>
        <taxon>Eurotiales</taxon>
        <taxon>Thermoascaceae</taxon>
        <taxon>Paecilomyces</taxon>
    </lineage>
</organism>
<dbReference type="PROSITE" id="PS50297">
    <property type="entry name" value="ANK_REP_REGION"/>
    <property type="match status" value="1"/>
</dbReference>
<evidence type="ECO:0000256" key="2">
    <source>
        <dbReference type="PROSITE-ProRule" id="PRU00023"/>
    </source>
</evidence>
<evidence type="ECO:0000259" key="3">
    <source>
        <dbReference type="Pfam" id="PF24883"/>
    </source>
</evidence>
<dbReference type="STRING" id="264951.A0A443HZ64"/>
<evidence type="ECO:0000259" key="4">
    <source>
        <dbReference type="Pfam" id="PF25053"/>
    </source>
</evidence>
<reference evidence="5 6" key="1">
    <citation type="journal article" date="2018" name="Front. Microbiol.">
        <title>Genomic and genetic insights into a cosmopolitan fungus, Paecilomyces variotii (Eurotiales).</title>
        <authorList>
            <person name="Urquhart A.S."/>
            <person name="Mondo S.J."/>
            <person name="Makela M.R."/>
            <person name="Hane J.K."/>
            <person name="Wiebenga A."/>
            <person name="He G."/>
            <person name="Mihaltcheva S."/>
            <person name="Pangilinan J."/>
            <person name="Lipzen A."/>
            <person name="Barry K."/>
            <person name="de Vries R.P."/>
            <person name="Grigoriev I.V."/>
            <person name="Idnurm A."/>
        </authorList>
    </citation>
    <scope>NUCLEOTIDE SEQUENCE [LARGE SCALE GENOMIC DNA]</scope>
    <source>
        <strain evidence="5 6">CBS 101075</strain>
    </source>
</reference>
<dbReference type="InterPro" id="IPR027417">
    <property type="entry name" value="P-loop_NTPase"/>
</dbReference>
<sequence length="1024" mass="118583">MDPLTAVGLVSNILSFIDFSGKWIKGAYDIYNSELGSTPDNSRSKELLDNIRRATNTLDTHFRGKTKHERSLREICQICRQQSDTLQSILKELTVVDKDSKWKSMKVSFKSIRKEKEIASIERSLDSCRLQTLTLLGIIFSEQQSSANSRLDSILKECQRAQSDRTLEISDLIDELREAIKITRDKEEKSGSKTIQETARGTVEPSTHITLLLPKLQMIAQSIPRENDILVRLDFGDMYLRERAIKTAEDGTYWWIVKEESNEQDLSDLEREMRRHTRTSFLTWLRSGNSIYHVSGKIGSGKSTLMKFLCNNPCVQGELESWAGEKKLIFARFFFWNSGSRIQMSMEGLYRAILFQTLKKCPELIQQIFPDQWDLFDLDRSWSGNAPFCLDDVKAAFERLVNRKSFPNHRICFFIDGLDEYEGKSFEHWELAKSLQKWAQSQDIKICVSSRPHNQFMETFSDDPSLRVRLHELTQGDMSRFCRSAFENSAMFHRVSKIYQDFVEEIVKKAEGVFLWVVLVVQSLLDDIANFDPPSVLWETLNEIPETLNELFEKLLAKIKPRDRRRSDKMLLLASTFPLQRHYALVYSWLDDTEDPNFPFNAPVRGYTHQEVLDRERNVRLQLDCLTKGLLEMKPIHNARTLMNLYEDASFQHEVGFVHRSVREYLESTPNLSDIRSRLQGIDYTDIYCRLLLALSKFAIPQHYNQGNSELRRQNLQWSFEWFAGLQAIGKEPPIKIAEEFGSVLHSYRQLAPTYPDHTASDDRFTNWGLQIPITGSLSKFGTEFSYLHFAAVFRQNQYVFQRVSMDAGTLKTRDGLNLLLSAALTGNSRLVRFLLEEGASSYERVETEDMKHVRKPAQETPTVWLSFLLHFGASVIEGKQEWIWQGSFQNELEAPLGEYGLILEHFLMFGANPEAYFVLYETSTTSKSSGKCHGELKPVFVSLQQFVNAMRLPSFESVVQFFRRKRRYRISRIAANLIPKKDPLSESRIARVKEILSDKNRYDLYAICSKDGGCQVDDYIRLY</sequence>
<keyword evidence="1" id="KW-0677">Repeat</keyword>
<dbReference type="Gene3D" id="3.40.50.300">
    <property type="entry name" value="P-loop containing nucleotide triphosphate hydrolases"/>
    <property type="match status" value="1"/>
</dbReference>